<dbReference type="Proteomes" id="UP000278143">
    <property type="component" value="Unassembled WGS sequence"/>
</dbReference>
<evidence type="ECO:0000313" key="7">
    <source>
        <dbReference type="EMBL" id="RKP24272.1"/>
    </source>
</evidence>
<reference evidence="8" key="1">
    <citation type="journal article" date="2018" name="Nat. Microbiol.">
        <title>Leveraging single-cell genomics to expand the fungal tree of life.</title>
        <authorList>
            <person name="Ahrendt S.R."/>
            <person name="Quandt C.A."/>
            <person name="Ciobanu D."/>
            <person name="Clum A."/>
            <person name="Salamov A."/>
            <person name="Andreopoulos B."/>
            <person name="Cheng J.F."/>
            <person name="Woyke T."/>
            <person name="Pelin A."/>
            <person name="Henrissat B."/>
            <person name="Reynolds N.K."/>
            <person name="Benny G.L."/>
            <person name="Smith M.E."/>
            <person name="James T.Y."/>
            <person name="Grigoriev I.V."/>
        </authorList>
    </citation>
    <scope>NUCLEOTIDE SEQUENCE [LARGE SCALE GENOMIC DNA]</scope>
    <source>
        <strain evidence="8">Benny S71-1</strain>
    </source>
</reference>
<dbReference type="PANTHER" id="PTHR47447">
    <property type="entry name" value="OS03G0856100 PROTEIN"/>
    <property type="match status" value="1"/>
</dbReference>
<dbReference type="Pfam" id="PF13041">
    <property type="entry name" value="PPR_2"/>
    <property type="match status" value="1"/>
</dbReference>
<evidence type="ECO:0000256" key="3">
    <source>
        <dbReference type="ARBA" id="ARBA00044493"/>
    </source>
</evidence>
<dbReference type="PANTHER" id="PTHR47447:SF17">
    <property type="entry name" value="OS12G0638900 PROTEIN"/>
    <property type="match status" value="1"/>
</dbReference>
<feature type="repeat" description="PPR" evidence="5">
    <location>
        <begin position="370"/>
        <end position="404"/>
    </location>
</feature>
<evidence type="ECO:0000256" key="2">
    <source>
        <dbReference type="ARBA" id="ARBA00022737"/>
    </source>
</evidence>
<proteinExistence type="inferred from homology"/>
<dbReference type="AlphaFoldDB" id="A0A4P9YXL7"/>
<comment type="subunit">
    <text evidence="4">Binds to mitochondrial small subunit 15S rRNA.</text>
</comment>
<accession>A0A4P9YXL7</accession>
<dbReference type="EMBL" id="KZ990336">
    <property type="protein sequence ID" value="RKP24272.1"/>
    <property type="molecule type" value="Genomic_DNA"/>
</dbReference>
<evidence type="ECO:0000256" key="4">
    <source>
        <dbReference type="ARBA" id="ARBA00044511"/>
    </source>
</evidence>
<dbReference type="InterPro" id="IPR011990">
    <property type="entry name" value="TPR-like_helical_dom_sf"/>
</dbReference>
<comment type="function">
    <text evidence="3">Regulates mitochondrial small subunit maturation by controlling 15S rRNA 5'-end processing. Localizes to the 5' precursor of the 15S rRNA in a position that is subsequently occupied by mS47 in the mature yeast mtSSU. Uses structure and sequence-specific RNA recognition, binding to a single-stranded region of the precursor and specifically recognizing bases -6 to -1. The exchange of Ccm1 for mS47 is coupled to the irreversible removal of precursor rRNA that is accompanied by conformational changes of the mitoribosomal proteins uS5m and mS26. These conformational changes signal completion of 5'-end rRNA processing through protection of the mature 5'-end of the 15S rRNA and stabilization of mS47. The removal of the 5' precursor together with the dissociation of Ccm1 may be catalyzed by the 5'-3' exoribonuclease Pet127. Involved in the specific removal of group I introns in mitochondrial encoded transcripts.</text>
</comment>
<comment type="similarity">
    <text evidence="1">Belongs to the CCM1 family.</text>
</comment>
<dbReference type="PROSITE" id="PS51375">
    <property type="entry name" value="PPR"/>
    <property type="match status" value="2"/>
</dbReference>
<dbReference type="OrthoDB" id="185373at2759"/>
<evidence type="ECO:0000256" key="6">
    <source>
        <dbReference type="SAM" id="MobiDB-lite"/>
    </source>
</evidence>
<keyword evidence="2" id="KW-0677">Repeat</keyword>
<dbReference type="InterPro" id="IPR002885">
    <property type="entry name" value="PPR_rpt"/>
</dbReference>
<feature type="region of interest" description="Disordered" evidence="6">
    <location>
        <begin position="1"/>
        <end position="23"/>
    </location>
</feature>
<protein>
    <recommendedName>
        <fullName evidence="9">Pentacotripeptide-repeat region of PRORP domain-containing protein</fullName>
    </recommendedName>
</protein>
<feature type="repeat" description="PPR" evidence="5">
    <location>
        <begin position="335"/>
        <end position="369"/>
    </location>
</feature>
<organism evidence="7 8">
    <name type="scientific">Syncephalis pseudoplumigaleata</name>
    <dbReference type="NCBI Taxonomy" id="1712513"/>
    <lineage>
        <taxon>Eukaryota</taxon>
        <taxon>Fungi</taxon>
        <taxon>Fungi incertae sedis</taxon>
        <taxon>Zoopagomycota</taxon>
        <taxon>Zoopagomycotina</taxon>
        <taxon>Zoopagomycetes</taxon>
        <taxon>Zoopagales</taxon>
        <taxon>Piptocephalidaceae</taxon>
        <taxon>Syncephalis</taxon>
    </lineage>
</organism>
<gene>
    <name evidence="7" type="ORF">SYNPS1DRAFT_23633</name>
</gene>
<evidence type="ECO:0000256" key="1">
    <source>
        <dbReference type="ARBA" id="ARBA00006192"/>
    </source>
</evidence>
<name>A0A4P9YXL7_9FUNG</name>
<evidence type="ECO:0000256" key="5">
    <source>
        <dbReference type="PROSITE-ProRule" id="PRU00708"/>
    </source>
</evidence>
<sequence length="571" mass="64951">MIESLSRLAEAGSATRPRKHGRGRVLKLHRPLPTESIDDIEGANEEQLQSREEQRLSARRVRQLAREARNRTSFDLDAVWNAYLAVHADPAALRQVPASVFAAVRDLMHQTVDVLGLRAAASRVCLVSADQEKTGAAMDDADHTIHMWGLYQLQRFNEIEAKFDELFARSKAPLSGDIWHFRLTALLRANKLERMMEASRSRYAVEQRSLDACTAASLLVHLLRKNEARRAIALLHQMHPLPEQLLPKELTFEEPLAFNLADSVFAHNTLLAEFAKQGHIAIAQWFLTRMRKEHIAALPFSITAMMHAIAQSKKATTAMLQVLFAEITSLCADLDVVGYNVFTHHFMIRGNKDEAYAVLNRMREANVYPDEHTFSILVHACVKQNDWMAARTLLGQMRALKLTPSADLYGIILGGHARNRDIDGMKATLHEMEQNGVAQSLAVWNCALSLVARAGNLPGALHVFRCIRKLRLSPDQYTYWWVFYAYRWTICRVQRDFKRTQYAPQSLDTYNITDNELELPFTLLAEMKAANIPIDKKLAYLINFVLYRVSQLRKLQTNHIDMNMIAESKST</sequence>
<evidence type="ECO:0008006" key="9">
    <source>
        <dbReference type="Google" id="ProtNLM"/>
    </source>
</evidence>
<dbReference type="Pfam" id="PF13812">
    <property type="entry name" value="PPR_3"/>
    <property type="match status" value="1"/>
</dbReference>
<evidence type="ECO:0000313" key="8">
    <source>
        <dbReference type="Proteomes" id="UP000278143"/>
    </source>
</evidence>
<dbReference type="Gene3D" id="1.25.40.10">
    <property type="entry name" value="Tetratricopeptide repeat domain"/>
    <property type="match status" value="2"/>
</dbReference>
<dbReference type="NCBIfam" id="TIGR00756">
    <property type="entry name" value="PPR"/>
    <property type="match status" value="1"/>
</dbReference>
<keyword evidence="8" id="KW-1185">Reference proteome</keyword>